<dbReference type="EMBL" id="LAZR01023864">
    <property type="protein sequence ID" value="KKL77058.1"/>
    <property type="molecule type" value="Genomic_DNA"/>
</dbReference>
<accession>A0A0F9ESD5</accession>
<gene>
    <name evidence="1" type="ORF">LCGC14_2038650</name>
</gene>
<sequence length="185" mass="19927">GGIDLKKYSKQVGGLVPINMGNQKEYYIMGEWKNVVGTIEPPDRLVGMKAVFTLYLSKKFGGPTPSKNVLVPTSVLPPDYTYDGEVQVFQVQAREGDSQGDQGPTESSAPTTLLGEDEAWGKLADILVGTNANETAKLLQGLPAEMRLPPIMSGLATDKAVKRLIDEGLLYVQADGTIQLTSDQN</sequence>
<reference evidence="1" key="1">
    <citation type="journal article" date="2015" name="Nature">
        <title>Complex archaea that bridge the gap between prokaryotes and eukaryotes.</title>
        <authorList>
            <person name="Spang A."/>
            <person name="Saw J.H."/>
            <person name="Jorgensen S.L."/>
            <person name="Zaremba-Niedzwiedzka K."/>
            <person name="Martijn J."/>
            <person name="Lind A.E."/>
            <person name="van Eijk R."/>
            <person name="Schleper C."/>
            <person name="Guy L."/>
            <person name="Ettema T.J."/>
        </authorList>
    </citation>
    <scope>NUCLEOTIDE SEQUENCE</scope>
</reference>
<comment type="caution">
    <text evidence="1">The sequence shown here is derived from an EMBL/GenBank/DDBJ whole genome shotgun (WGS) entry which is preliminary data.</text>
</comment>
<proteinExistence type="predicted"/>
<dbReference type="AlphaFoldDB" id="A0A0F9ESD5"/>
<organism evidence="1">
    <name type="scientific">marine sediment metagenome</name>
    <dbReference type="NCBI Taxonomy" id="412755"/>
    <lineage>
        <taxon>unclassified sequences</taxon>
        <taxon>metagenomes</taxon>
        <taxon>ecological metagenomes</taxon>
    </lineage>
</organism>
<evidence type="ECO:0000313" key="1">
    <source>
        <dbReference type="EMBL" id="KKL77058.1"/>
    </source>
</evidence>
<feature type="non-terminal residue" evidence="1">
    <location>
        <position position="1"/>
    </location>
</feature>
<name>A0A0F9ESD5_9ZZZZ</name>
<protein>
    <submittedName>
        <fullName evidence="1">Uncharacterized protein</fullName>
    </submittedName>
</protein>